<dbReference type="EMBL" id="SKBQ01000045">
    <property type="protein sequence ID" value="TPX11955.1"/>
    <property type="molecule type" value="Genomic_DNA"/>
</dbReference>
<sequence length="169" mass="18842">MKRNNDIAATAAEAMMRVNAAAPAPPPTVAQAAGANPTQRFNAMDIGYFDAGLPNEYGTGDIVQSGKDTYFRDVPLFMSSFTEIRSEEVVRRILDGEDDLVAVSRSRLYLSTTMAWAWAADQINLLEAEGFEAFEEYISEGEETEQIDNIDIYPRASETSDKMRQDLRR</sequence>
<accession>A0A507AML9</accession>
<organism evidence="1 2">
    <name type="scientific">Thyridium curvatum</name>
    <dbReference type="NCBI Taxonomy" id="1093900"/>
    <lineage>
        <taxon>Eukaryota</taxon>
        <taxon>Fungi</taxon>
        <taxon>Dikarya</taxon>
        <taxon>Ascomycota</taxon>
        <taxon>Pezizomycotina</taxon>
        <taxon>Sordariomycetes</taxon>
        <taxon>Sordariomycetidae</taxon>
        <taxon>Thyridiales</taxon>
        <taxon>Thyridiaceae</taxon>
        <taxon>Thyridium</taxon>
    </lineage>
</organism>
<dbReference type="InParanoid" id="A0A507AML9"/>
<dbReference type="GeneID" id="41974900"/>
<keyword evidence="2" id="KW-1185">Reference proteome</keyword>
<dbReference type="AlphaFoldDB" id="A0A507AML9"/>
<proteinExistence type="predicted"/>
<comment type="caution">
    <text evidence="1">The sequence shown here is derived from an EMBL/GenBank/DDBJ whole genome shotgun (WGS) entry which is preliminary data.</text>
</comment>
<name>A0A507AML9_9PEZI</name>
<dbReference type="RefSeq" id="XP_030993666.1">
    <property type="nucleotide sequence ID" value="XM_031142198.1"/>
</dbReference>
<evidence type="ECO:0000313" key="2">
    <source>
        <dbReference type="Proteomes" id="UP000319257"/>
    </source>
</evidence>
<gene>
    <name evidence="1" type="ORF">E0L32_007453</name>
</gene>
<reference evidence="1 2" key="1">
    <citation type="submission" date="2019-06" db="EMBL/GenBank/DDBJ databases">
        <title>Draft genome sequence of the filamentous fungus Phialemoniopsis curvata isolated from diesel fuel.</title>
        <authorList>
            <person name="Varaljay V.A."/>
            <person name="Lyon W.J."/>
            <person name="Crouch A.L."/>
            <person name="Drake C.E."/>
            <person name="Hollomon J.M."/>
            <person name="Nadeau L.J."/>
            <person name="Nunn H.S."/>
            <person name="Stevenson B.S."/>
            <person name="Bojanowski C.L."/>
            <person name="Crookes-Goodson W.J."/>
        </authorList>
    </citation>
    <scope>NUCLEOTIDE SEQUENCE [LARGE SCALE GENOMIC DNA]</scope>
    <source>
        <strain evidence="1 2">D216</strain>
    </source>
</reference>
<evidence type="ECO:0000313" key="1">
    <source>
        <dbReference type="EMBL" id="TPX11955.1"/>
    </source>
</evidence>
<protein>
    <submittedName>
        <fullName evidence="1">Uncharacterized protein</fullName>
    </submittedName>
</protein>
<dbReference type="Proteomes" id="UP000319257">
    <property type="component" value="Unassembled WGS sequence"/>
</dbReference>